<dbReference type="SMART" id="SM00242">
    <property type="entry name" value="MYSc"/>
    <property type="match status" value="1"/>
</dbReference>
<dbReference type="SMART" id="SM00015">
    <property type="entry name" value="IQ"/>
    <property type="match status" value="4"/>
</dbReference>
<dbReference type="GO" id="GO:0016020">
    <property type="term" value="C:membrane"/>
    <property type="evidence" value="ECO:0007669"/>
    <property type="project" value="TreeGrafter"/>
</dbReference>
<keyword evidence="4 6" id="KW-0505">Motor protein</keyword>
<dbReference type="CDD" id="cd00124">
    <property type="entry name" value="MYSc"/>
    <property type="match status" value="1"/>
</dbReference>
<dbReference type="Gene3D" id="1.10.10.820">
    <property type="match status" value="1"/>
</dbReference>
<dbReference type="PRINTS" id="PR00193">
    <property type="entry name" value="MYOSINHEAVY"/>
</dbReference>
<dbReference type="InterPro" id="IPR027417">
    <property type="entry name" value="P-loop_NTPase"/>
</dbReference>
<name>A0A3F2RI55_9STRA</name>
<dbReference type="Proteomes" id="UP000277300">
    <property type="component" value="Unassembled WGS sequence"/>
</dbReference>
<feature type="domain" description="Myosin motor" evidence="9">
    <location>
        <begin position="73"/>
        <end position="806"/>
    </location>
</feature>
<keyword evidence="1 6" id="KW-0547">Nucleotide-binding</keyword>
<dbReference type="PROSITE" id="PS50096">
    <property type="entry name" value="IQ"/>
    <property type="match status" value="3"/>
</dbReference>
<evidence type="ECO:0000256" key="3">
    <source>
        <dbReference type="ARBA" id="ARBA00023123"/>
    </source>
</evidence>
<feature type="compositionally biased region" description="Gly residues" evidence="8">
    <location>
        <begin position="1473"/>
        <end position="1482"/>
    </location>
</feature>
<feature type="region of interest" description="Disordered" evidence="8">
    <location>
        <begin position="1256"/>
        <end position="1303"/>
    </location>
</feature>
<organism evidence="10 11">
    <name type="scientific">Phytophthora kernoviae</name>
    <dbReference type="NCBI Taxonomy" id="325452"/>
    <lineage>
        <taxon>Eukaryota</taxon>
        <taxon>Sar</taxon>
        <taxon>Stramenopiles</taxon>
        <taxon>Oomycota</taxon>
        <taxon>Peronosporomycetes</taxon>
        <taxon>Peronosporales</taxon>
        <taxon>Peronosporaceae</taxon>
        <taxon>Phytophthora</taxon>
    </lineage>
</organism>
<feature type="compositionally biased region" description="Low complexity" evidence="8">
    <location>
        <begin position="1263"/>
        <end position="1288"/>
    </location>
</feature>
<keyword evidence="7" id="KW-0175">Coiled coil</keyword>
<dbReference type="InterPro" id="IPR036961">
    <property type="entry name" value="Kinesin_motor_dom_sf"/>
</dbReference>
<dbReference type="GO" id="GO:0007015">
    <property type="term" value="P:actin filament organization"/>
    <property type="evidence" value="ECO:0007669"/>
    <property type="project" value="TreeGrafter"/>
</dbReference>
<evidence type="ECO:0000313" key="10">
    <source>
        <dbReference type="EMBL" id="RLN56448.1"/>
    </source>
</evidence>
<evidence type="ECO:0000256" key="8">
    <source>
        <dbReference type="SAM" id="MobiDB-lite"/>
    </source>
</evidence>
<keyword evidence="3 6" id="KW-0518">Myosin</keyword>
<feature type="compositionally biased region" description="Polar residues" evidence="8">
    <location>
        <begin position="628"/>
        <end position="639"/>
    </location>
</feature>
<evidence type="ECO:0000256" key="1">
    <source>
        <dbReference type="ARBA" id="ARBA00022741"/>
    </source>
</evidence>
<accession>A0A3F2RI55</accession>
<dbReference type="Gene3D" id="1.20.5.190">
    <property type="match status" value="2"/>
</dbReference>
<feature type="region of interest" description="Actin-binding" evidence="6">
    <location>
        <begin position="664"/>
        <end position="686"/>
    </location>
</feature>
<comment type="similarity">
    <text evidence="6">Belongs to the TRAFAC class myosin-kinesin ATPase superfamily. Myosin family.</text>
</comment>
<feature type="region of interest" description="Disordered" evidence="8">
    <location>
        <begin position="625"/>
        <end position="648"/>
    </location>
</feature>
<evidence type="ECO:0000256" key="5">
    <source>
        <dbReference type="ARBA" id="ARBA00023203"/>
    </source>
</evidence>
<dbReference type="OrthoDB" id="6108017at2759"/>
<dbReference type="GO" id="GO:0051015">
    <property type="term" value="F:actin filament binding"/>
    <property type="evidence" value="ECO:0007669"/>
    <property type="project" value="TreeGrafter"/>
</dbReference>
<dbReference type="InterPro" id="IPR001609">
    <property type="entry name" value="Myosin_head_motor_dom-like"/>
</dbReference>
<evidence type="ECO:0000256" key="6">
    <source>
        <dbReference type="PROSITE-ProRule" id="PRU00782"/>
    </source>
</evidence>
<dbReference type="Gene3D" id="1.20.58.530">
    <property type="match status" value="1"/>
</dbReference>
<evidence type="ECO:0000256" key="2">
    <source>
        <dbReference type="ARBA" id="ARBA00022840"/>
    </source>
</evidence>
<keyword evidence="5 6" id="KW-0009">Actin-binding</keyword>
<dbReference type="GO" id="GO:0016459">
    <property type="term" value="C:myosin complex"/>
    <property type="evidence" value="ECO:0007669"/>
    <property type="project" value="UniProtKB-KW"/>
</dbReference>
<evidence type="ECO:0000313" key="11">
    <source>
        <dbReference type="Proteomes" id="UP000277300"/>
    </source>
</evidence>
<dbReference type="PROSITE" id="PS51456">
    <property type="entry name" value="MYOSIN_MOTOR"/>
    <property type="match status" value="1"/>
</dbReference>
<dbReference type="Gene3D" id="1.20.120.720">
    <property type="entry name" value="Myosin VI head, motor domain, U50 subdomain"/>
    <property type="match status" value="1"/>
</dbReference>
<proteinExistence type="inferred from homology"/>
<dbReference type="Gene3D" id="3.40.850.10">
    <property type="entry name" value="Kinesin motor domain"/>
    <property type="match status" value="1"/>
</dbReference>
<evidence type="ECO:0000256" key="4">
    <source>
        <dbReference type="ARBA" id="ARBA00023175"/>
    </source>
</evidence>
<dbReference type="InterPro" id="IPR000048">
    <property type="entry name" value="IQ_motif_EF-hand-BS"/>
</dbReference>
<feature type="compositionally biased region" description="Polar residues" evidence="8">
    <location>
        <begin position="1354"/>
        <end position="1364"/>
    </location>
</feature>
<dbReference type="PANTHER" id="PTHR13140">
    <property type="entry name" value="MYOSIN"/>
    <property type="match status" value="1"/>
</dbReference>
<sequence>MENQQTKVYVPDADVSWVEATITKGHVVSDTTVEVVIEGDEAEECADKHPEAGSIRKIDKSTMMLQNTLTSPDGCPDMVSLNYLHEPAILFNLKHRFLRQIPYTYTGAICIAVNPYSWLDIYTKELQELYLESDRSELPPHVYATSAGAFQHMRVFGEDQSILVSGESGAGKTETTKILMSHLASAGSNSTVDAQAKEASIIERVLDANPLMESFGNAKTSRNDNSSRFGKFSELQFDALGQLIGAKSRTYLLEKSRVSLQGLGERNYHIFYQLLAAPEDVTTSVKVTGMQAKDFPFINPHQEDLDKGIDVSSGLKDAERFQQTVSCLETMSVSKEDQMSIFKVVAAILHLSKLQFEPKPGNDDASQVTSTPENLRVSELVSELLEFPDDQLHSALCSREMSLSAVTETYEVPLNVSQAEGARTALGVALYSHMFSWLIHRVNMSTSAPHANVAHKICILDIFGFEIFEKNSFEQLCINYANEKLQQKFTQDVFKSIQQEYEEEGIPWTRIEFADNANVLSLLEGRFGVLSLLNEECMRPKGSDAAFANKLKAHYSDNDRFECPRFARDAFVIKHYAGPVQYDTSGFLIKNTDALQNDLIVLIKKSTASFLKKLFPDEHVGDAMTGIPGTNSAGATNASRGRPGLRRKSSIVADTVGTQFKSQLNGLMEDIRRTNVHYIRCLKPNGKKSPLIFNKLRVTEQLQCAGVVEAVRISRMAYPNRVLQTMFLERFRGVASTTTVDGKPSALAVLTAGADENPADDTKTAEAVRELLQNHLMSGKESEYQVGKTRVFFRKGALEALEELRTRKFNAAAVVLQRYAKKWMAMAMFQKVKEAAIVVQKVFRGHRSVVQYKKQRQAAVSVQKYVRRHRAQQLLVRMREEYRATQIQNVCKMFVARRKYLVKWKSIRTMQSVVRMHLAVKAFSVLQKQAKEDAKLENQIQLLKKRLQQEREARIELEQQAQHGTRASVHMRSEEALEDADLVIDQLRRENASLKEANTNLKAFGAQLRKEKEVMERGAYVNGASFAAANQRAMKLQDENEALKSELARYKTGHRNLKAQHAGVMEKITLMQSSLSEALNERQALRHTVDHLKQHTDHLQGENMALAKANARLRLILRQDPELSRKHREEVPRLTKLALSSKQPQPKSTANKTIAVPSKAIELSEPAVGMRVSLSTLQPPAPPMESSVPSTQALITPIKRANSLSTKKVSHENSKSSRVVNIREIANADPEEEPAVIVSPMAEVTGERLSFAEVIKGRDRRSSSCSSTGSATGNPLAPANASAPSKSAGIRQPTGEDGPIEAPGKVMGIVLEGEPEDNNDRVSFSVTLGVDLMEDAKQQQQQRQSLTSAPPAMNKQTGANNTGKSKGRSRRSSYDRSESFNNGENARNSSLRQSFTGSVGNGRTRRGSYDRADSYGGSDAVRNSSLRQSMAGGGNHPHNGGNRGRSRRGSYDRVGSYKSRQTSDTMSNASNSSGGGGKRIEL</sequence>
<dbReference type="EMBL" id="MBDO02000367">
    <property type="protein sequence ID" value="RLN56448.1"/>
    <property type="molecule type" value="Genomic_DNA"/>
</dbReference>
<dbReference type="GO" id="GO:0005737">
    <property type="term" value="C:cytoplasm"/>
    <property type="evidence" value="ECO:0007669"/>
    <property type="project" value="TreeGrafter"/>
</dbReference>
<dbReference type="GO" id="GO:0000146">
    <property type="term" value="F:microfilament motor activity"/>
    <property type="evidence" value="ECO:0007669"/>
    <property type="project" value="TreeGrafter"/>
</dbReference>
<feature type="coiled-coil region" evidence="7">
    <location>
        <begin position="926"/>
        <end position="1095"/>
    </location>
</feature>
<dbReference type="Pfam" id="PF00612">
    <property type="entry name" value="IQ"/>
    <property type="match status" value="2"/>
</dbReference>
<feature type="region of interest" description="Disordered" evidence="8">
    <location>
        <begin position="1336"/>
        <end position="1482"/>
    </location>
</feature>
<reference evidence="10 11" key="1">
    <citation type="submission" date="2018-07" db="EMBL/GenBank/DDBJ databases">
        <title>Genome sequencing of oomycete isolates from Chile give support for New Zealand origin for Phytophthora kernoviae and make available the first Nothophytophthora sp. genome.</title>
        <authorList>
            <person name="Studholme D.J."/>
            <person name="Sanfuentes E."/>
            <person name="Panda P."/>
            <person name="Hill R."/>
            <person name="Sambles C."/>
            <person name="Grant M."/>
            <person name="Williams N.M."/>
            <person name="Mcdougal R.L."/>
        </authorList>
    </citation>
    <scope>NUCLEOTIDE SEQUENCE [LARGE SCALE GENOMIC DNA]</scope>
    <source>
        <strain evidence="10">Chile6</strain>
    </source>
</reference>
<dbReference type="SUPFAM" id="SSF52540">
    <property type="entry name" value="P-loop containing nucleoside triphosphate hydrolases"/>
    <property type="match status" value="1"/>
</dbReference>
<dbReference type="PANTHER" id="PTHR13140:SF706">
    <property type="entry name" value="DILUTE CLASS UNCONVENTIONAL MYOSIN, ISOFORM C"/>
    <property type="match status" value="1"/>
</dbReference>
<gene>
    <name evidence="10" type="ORF">BBP00_00008004</name>
</gene>
<evidence type="ECO:0000256" key="7">
    <source>
        <dbReference type="SAM" id="Coils"/>
    </source>
</evidence>
<comment type="caution">
    <text evidence="10">The sequence shown here is derived from an EMBL/GenBank/DDBJ whole genome shotgun (WGS) entry which is preliminary data.</text>
</comment>
<dbReference type="Pfam" id="PF00063">
    <property type="entry name" value="Myosin_head"/>
    <property type="match status" value="1"/>
</dbReference>
<evidence type="ECO:0000259" key="9">
    <source>
        <dbReference type="PROSITE" id="PS51456"/>
    </source>
</evidence>
<protein>
    <recommendedName>
        <fullName evidence="9">Myosin motor domain-containing protein</fullName>
    </recommendedName>
</protein>
<feature type="binding site" evidence="6">
    <location>
        <begin position="166"/>
        <end position="173"/>
    </location>
    <ligand>
        <name>ATP</name>
        <dbReference type="ChEBI" id="CHEBI:30616"/>
    </ligand>
</feature>
<dbReference type="GO" id="GO:0005524">
    <property type="term" value="F:ATP binding"/>
    <property type="evidence" value="ECO:0007669"/>
    <property type="project" value="UniProtKB-UniRule"/>
</dbReference>
<keyword evidence="2 6" id="KW-0067">ATP-binding</keyword>
<dbReference type="Gene3D" id="3.30.70.1590">
    <property type="match status" value="1"/>
</dbReference>
<feature type="compositionally biased region" description="Polar residues" evidence="8">
    <location>
        <begin position="1380"/>
        <end position="1398"/>
    </location>
</feature>